<feature type="coiled-coil region" evidence="1">
    <location>
        <begin position="47"/>
        <end position="78"/>
    </location>
</feature>
<reference evidence="3 4" key="1">
    <citation type="journal article" date="2021" name="Sci. Rep.">
        <title>The genome of the diatom Chaetoceros tenuissimus carries an ancient integrated fragment of an extant virus.</title>
        <authorList>
            <person name="Hongo Y."/>
            <person name="Kimura K."/>
            <person name="Takaki Y."/>
            <person name="Yoshida Y."/>
            <person name="Baba S."/>
            <person name="Kobayashi G."/>
            <person name="Nagasaki K."/>
            <person name="Hano T."/>
            <person name="Tomaru Y."/>
        </authorList>
    </citation>
    <scope>NUCLEOTIDE SEQUENCE [LARGE SCALE GENOMIC DNA]</scope>
    <source>
        <strain evidence="3 4">NIES-3715</strain>
    </source>
</reference>
<dbReference type="Proteomes" id="UP001054902">
    <property type="component" value="Unassembled WGS sequence"/>
</dbReference>
<evidence type="ECO:0000313" key="4">
    <source>
        <dbReference type="Proteomes" id="UP001054902"/>
    </source>
</evidence>
<protein>
    <submittedName>
        <fullName evidence="3">Uncharacterized protein</fullName>
    </submittedName>
</protein>
<feature type="compositionally biased region" description="Polar residues" evidence="2">
    <location>
        <begin position="24"/>
        <end position="36"/>
    </location>
</feature>
<feature type="coiled-coil region" evidence="1">
    <location>
        <begin position="115"/>
        <end position="153"/>
    </location>
</feature>
<feature type="region of interest" description="Disordered" evidence="2">
    <location>
        <begin position="1"/>
        <end position="42"/>
    </location>
</feature>
<gene>
    <name evidence="3" type="ORF">CTEN210_03558</name>
</gene>
<comment type="caution">
    <text evidence="3">The sequence shown here is derived from an EMBL/GenBank/DDBJ whole genome shotgun (WGS) entry which is preliminary data.</text>
</comment>
<keyword evidence="4" id="KW-1185">Reference proteome</keyword>
<dbReference type="AlphaFoldDB" id="A0AAD3CK55"/>
<organism evidence="3 4">
    <name type="scientific">Chaetoceros tenuissimus</name>
    <dbReference type="NCBI Taxonomy" id="426638"/>
    <lineage>
        <taxon>Eukaryota</taxon>
        <taxon>Sar</taxon>
        <taxon>Stramenopiles</taxon>
        <taxon>Ochrophyta</taxon>
        <taxon>Bacillariophyta</taxon>
        <taxon>Coscinodiscophyceae</taxon>
        <taxon>Chaetocerotophycidae</taxon>
        <taxon>Chaetocerotales</taxon>
        <taxon>Chaetocerotaceae</taxon>
        <taxon>Chaetoceros</taxon>
    </lineage>
</organism>
<name>A0AAD3CK55_9STRA</name>
<evidence type="ECO:0000256" key="1">
    <source>
        <dbReference type="SAM" id="Coils"/>
    </source>
</evidence>
<evidence type="ECO:0000313" key="3">
    <source>
        <dbReference type="EMBL" id="GFH47083.1"/>
    </source>
</evidence>
<accession>A0AAD3CK55</accession>
<proteinExistence type="predicted"/>
<evidence type="ECO:0000256" key="2">
    <source>
        <dbReference type="SAM" id="MobiDB-lite"/>
    </source>
</evidence>
<keyword evidence="1" id="KW-0175">Coiled coil</keyword>
<sequence>MIEDKVLSSTSAQDSDSWEPIEFDTNTNESLESANISVPGPSSAKKLEDLDTKITLLEEKLAQQNNKTVTQMERLVNEVISLKDIVSSQQKKTHRHFNDLKDKARLDRSEIIHNVKEVKKDIQTLDEKRSEVLEDLEDLLDEARSSFHTFKTEAEVLSMILNNRNIFSSLIKSVRDRRPHDFGPLQQGWSHGCHGRVCSRCGIVQLYGRKYGSKRNPGYEQIDETCIPSSVNVLPDPTNRI</sequence>
<dbReference type="EMBL" id="BLLK01000022">
    <property type="protein sequence ID" value="GFH47083.1"/>
    <property type="molecule type" value="Genomic_DNA"/>
</dbReference>